<gene>
    <name evidence="2" type="ORF">A2W59_01200</name>
</gene>
<accession>A0A1G2PQJ2</accession>
<evidence type="ECO:0000313" key="2">
    <source>
        <dbReference type="EMBL" id="OHA50605.1"/>
    </source>
</evidence>
<dbReference type="EMBL" id="MHSU01000013">
    <property type="protein sequence ID" value="OHA50605.1"/>
    <property type="molecule type" value="Genomic_DNA"/>
</dbReference>
<organism evidence="2 3">
    <name type="scientific">Candidatus Terrybacteria bacterium RIFCSPHIGHO2_02_41_19</name>
    <dbReference type="NCBI Taxonomy" id="1802364"/>
    <lineage>
        <taxon>Bacteria</taxon>
        <taxon>Candidatus Terryibacteriota</taxon>
    </lineage>
</organism>
<reference evidence="2 3" key="1">
    <citation type="journal article" date="2016" name="Nat. Commun.">
        <title>Thousands of microbial genomes shed light on interconnected biogeochemical processes in an aquifer system.</title>
        <authorList>
            <person name="Anantharaman K."/>
            <person name="Brown C.T."/>
            <person name="Hug L.A."/>
            <person name="Sharon I."/>
            <person name="Castelle C.J."/>
            <person name="Probst A.J."/>
            <person name="Thomas B.C."/>
            <person name="Singh A."/>
            <person name="Wilkins M.J."/>
            <person name="Karaoz U."/>
            <person name="Brodie E.L."/>
            <person name="Williams K.H."/>
            <person name="Hubbard S.S."/>
            <person name="Banfield J.F."/>
        </authorList>
    </citation>
    <scope>NUCLEOTIDE SEQUENCE [LARGE SCALE GENOMIC DNA]</scope>
</reference>
<dbReference type="Proteomes" id="UP000178646">
    <property type="component" value="Unassembled WGS sequence"/>
</dbReference>
<name>A0A1G2PQJ2_9BACT</name>
<evidence type="ECO:0000256" key="1">
    <source>
        <dbReference type="SAM" id="Phobius"/>
    </source>
</evidence>
<sequence>MSLLPKEVKWLNLEYLFDQILNLLRWPWILIKKFILLLADVPIKAYFIIAGFVFIAVMAFLFFKFRQLERKIKIASIVSFKEEEKLPQDRTGKWKNIKNKINSDNVEDWKEAIIAADSILDDIFSRIGFKMDGLGEKLKNIEPSDFASLQDVWEAYKIRSRIAREGARFEISREEVKSALAQYEKGLKELKYL</sequence>
<keyword evidence="1" id="KW-0472">Membrane</keyword>
<comment type="caution">
    <text evidence="2">The sequence shown here is derived from an EMBL/GenBank/DDBJ whole genome shotgun (WGS) entry which is preliminary data.</text>
</comment>
<keyword evidence="1" id="KW-1133">Transmembrane helix</keyword>
<proteinExistence type="predicted"/>
<keyword evidence="1" id="KW-0812">Transmembrane</keyword>
<protein>
    <submittedName>
        <fullName evidence="2">Uncharacterized protein</fullName>
    </submittedName>
</protein>
<feature type="transmembrane region" description="Helical" evidence="1">
    <location>
        <begin position="45"/>
        <end position="63"/>
    </location>
</feature>
<evidence type="ECO:0000313" key="3">
    <source>
        <dbReference type="Proteomes" id="UP000178646"/>
    </source>
</evidence>
<dbReference type="AlphaFoldDB" id="A0A1G2PQJ2"/>